<dbReference type="InterPro" id="IPR055180">
    <property type="entry name" value="HsdR_RecA-like_helicase_dom_2"/>
</dbReference>
<dbReference type="InterPro" id="IPR027417">
    <property type="entry name" value="P-loop_NTPase"/>
</dbReference>
<keyword evidence="8" id="KW-0378">Hydrolase</keyword>
<evidence type="ECO:0000256" key="8">
    <source>
        <dbReference type="ARBA" id="ARBA00022801"/>
    </source>
</evidence>
<protein>
    <recommendedName>
        <fullName evidence="3">type I site-specific deoxyribonuclease</fullName>
        <ecNumber evidence="3">3.1.21.3</ecNumber>
    </recommendedName>
</protein>
<keyword evidence="13" id="KW-1185">Reference proteome</keyword>
<dbReference type="SUPFAM" id="SSF52540">
    <property type="entry name" value="P-loop containing nucleoside triphosphate hydrolases"/>
    <property type="match status" value="2"/>
</dbReference>
<gene>
    <name evidence="12" type="ORF">WG617_01570</name>
</gene>
<evidence type="ECO:0000256" key="4">
    <source>
        <dbReference type="ARBA" id="ARBA00022722"/>
    </source>
</evidence>
<evidence type="ECO:0000256" key="1">
    <source>
        <dbReference type="ARBA" id="ARBA00000851"/>
    </source>
</evidence>
<dbReference type="SMART" id="SM00487">
    <property type="entry name" value="DEXDc"/>
    <property type="match status" value="1"/>
</dbReference>
<dbReference type="Pfam" id="PF04313">
    <property type="entry name" value="HSDR_N"/>
    <property type="match status" value="1"/>
</dbReference>
<dbReference type="CDD" id="cd18030">
    <property type="entry name" value="DEXHc_RE_I_HsdR"/>
    <property type="match status" value="1"/>
</dbReference>
<keyword evidence="9" id="KW-0067">ATP-binding</keyword>
<dbReference type="InterPro" id="IPR014001">
    <property type="entry name" value="Helicase_ATP-bd"/>
</dbReference>
<keyword evidence="4" id="KW-0540">Nuclease</keyword>
<name>A0ABZ2RT87_9BACT</name>
<keyword evidence="5" id="KW-0547">Nucleotide-binding</keyword>
<evidence type="ECO:0000256" key="9">
    <source>
        <dbReference type="ARBA" id="ARBA00022840"/>
    </source>
</evidence>
<reference evidence="12" key="1">
    <citation type="submission" date="2024-03" db="EMBL/GenBank/DDBJ databases">
        <title>Complete genome sequence of Mycoplasma felifaucium Z921 isolated from the trachea of a cheetah.</title>
        <authorList>
            <person name="Spergser J."/>
        </authorList>
    </citation>
    <scope>NUCLEOTIDE SEQUENCE [LARGE SCALE GENOMIC DNA]</scope>
    <source>
        <strain evidence="12">Z921</strain>
    </source>
</reference>
<keyword evidence="7" id="KW-0255">Endonuclease</keyword>
<keyword evidence="6" id="KW-0680">Restriction system</keyword>
<comment type="similarity">
    <text evidence="2">Belongs to the HsdR family.</text>
</comment>
<comment type="catalytic activity">
    <reaction evidence="1">
        <text>Endonucleolytic cleavage of DNA to give random double-stranded fragments with terminal 5'-phosphates, ATP is simultaneously hydrolyzed.</text>
        <dbReference type="EC" id="3.1.21.3"/>
    </reaction>
</comment>
<evidence type="ECO:0000256" key="2">
    <source>
        <dbReference type="ARBA" id="ARBA00008598"/>
    </source>
</evidence>
<organism evidence="12 13">
    <name type="scientific">Mycoplasmopsis felifaucium</name>
    <dbReference type="NCBI Taxonomy" id="35768"/>
    <lineage>
        <taxon>Bacteria</taxon>
        <taxon>Bacillati</taxon>
        <taxon>Mycoplasmatota</taxon>
        <taxon>Mycoplasmoidales</taxon>
        <taxon>Metamycoplasmataceae</taxon>
        <taxon>Mycoplasmopsis</taxon>
    </lineage>
</organism>
<evidence type="ECO:0000259" key="11">
    <source>
        <dbReference type="PROSITE" id="PS51192"/>
    </source>
</evidence>
<dbReference type="CDD" id="cd22332">
    <property type="entry name" value="HsdR_N"/>
    <property type="match status" value="1"/>
</dbReference>
<dbReference type="Gene3D" id="3.90.1570.50">
    <property type="match status" value="1"/>
</dbReference>
<dbReference type="InterPro" id="IPR040980">
    <property type="entry name" value="SWI2_SNF2"/>
</dbReference>
<evidence type="ECO:0000313" key="12">
    <source>
        <dbReference type="EMBL" id="WXL29321.1"/>
    </source>
</evidence>
<evidence type="ECO:0000256" key="6">
    <source>
        <dbReference type="ARBA" id="ARBA00022747"/>
    </source>
</evidence>
<dbReference type="EC" id="3.1.21.3" evidence="3"/>
<evidence type="ECO:0000313" key="13">
    <source>
        <dbReference type="Proteomes" id="UP001477443"/>
    </source>
</evidence>
<feature type="domain" description="Helicase ATP-binding" evidence="11">
    <location>
        <begin position="285"/>
        <end position="462"/>
    </location>
</feature>
<dbReference type="RefSeq" id="WP_338822936.1">
    <property type="nucleotide sequence ID" value="NZ_CP148067.1"/>
</dbReference>
<dbReference type="InterPro" id="IPR007409">
    <property type="entry name" value="Restrct_endonuc_type1_HsdR_N"/>
</dbReference>
<evidence type="ECO:0000256" key="10">
    <source>
        <dbReference type="ARBA" id="ARBA00023125"/>
    </source>
</evidence>
<evidence type="ECO:0000256" key="7">
    <source>
        <dbReference type="ARBA" id="ARBA00022759"/>
    </source>
</evidence>
<dbReference type="Gene3D" id="3.40.50.300">
    <property type="entry name" value="P-loop containing nucleotide triphosphate hydrolases"/>
    <property type="match status" value="2"/>
</dbReference>
<sequence length="1092" mass="127409">MYPETFNNEQNFEDAVVEMLTQYGWESNILKNLTEEDIFSNWLEIVYNNNKGIDRLNDVYFSDGEKKQLKDKLNNLLGSSFEAYKQIIHSTITIKRDNPKDKLHLGTEVSLELFDKDAIAGGKSKYQIVRQPRFTVQAQGKKDRRGDLLLLINGLPLIHIELKKSGVSISEAINQIQKYSKAGVFTGIFSLVQVFVAMNPEETKYFANPGKKPFNEAFMFKWADKENKPFDSYKDVIKHLLSIPMAHKLVGYYTIADNGDKSLKVMRSYQCYAAEAILKRVEEALWTEKDHLGGYIWHTTGSGKTFTSFKTAQLIKNSNKADKIVFIMDRSELWTQSYKNYIQIANDDEIVSDTDNSYDLVRKLKNKTDKLIVTSIHKMSKIQSDGYEYEGDKINKFQADIDKINEKKLVFIIDECHRSNFGEMHKKIKDTFPKALYFGFTGTPIFDENNIKMNTTADVFGDELHRYSIADGIRDKNVLGFDPYKVLTFDDIMLRKAIAFEKCKTNNIDEIYNDENKRQIYNQYVREKAIPMVGYIDELTGKKIDGIEDTIPNSQYAFPDEELKISDPAKYDYELKKSHPYQVVKSILSNWNDVSDKKKFHGLLAVSSIPDAIQYFKLFKYFRDNNLRDNNDRTYPKIKFTTLFSLAEDNKDGWEYKEDAVAEILEEYKNNFGISFHPRDFDTLYKSDLLARLAHKIEYFDIDKEDRKSQQIDLVIVVDQLLTGYDSKWINALYLDKTLQMQNIIQAFSRTNRIFGNYSGKPYGVIKFYRRPHKMDKEIDIAFKTYSGFKPQGIFVPKLQDNLKNLNDLFCEIKSIFERNNIENFETVPSDIVDKRAFAKTFNQFSKFLEAAKVQGFNWNKNEYNPDNSSSSETVKMIFDENDYRTVFQRYKSLATNNDAESEQKHQIAYDIDSSLLQIDTGLIDVEYCNKFFNDWYLSREKNATDNELISKKLQEFKSVLKRLSDQDNEIVKTIIKDIENGKTQINPDYTLLDLINNYKEQSTKNKINEFACSIGIKDVDGFIQYIKNHNMNNYNEKDAFNLILNPNNLDQTKAKDYFIKNNKWNKSDLVMLKAKEEIYNFCFTDNNFFDK</sequence>
<dbReference type="PANTHER" id="PTHR30195">
    <property type="entry name" value="TYPE I SITE-SPECIFIC DEOXYRIBONUCLEASE PROTEIN SUBUNIT M AND R"/>
    <property type="match status" value="1"/>
</dbReference>
<dbReference type="PANTHER" id="PTHR30195:SF16">
    <property type="entry name" value="TYPE I RESTRICTION ENZYME ENDONUCLEASE SUBUNIT"/>
    <property type="match status" value="1"/>
</dbReference>
<evidence type="ECO:0000256" key="3">
    <source>
        <dbReference type="ARBA" id="ARBA00012654"/>
    </source>
</evidence>
<evidence type="ECO:0000256" key="5">
    <source>
        <dbReference type="ARBA" id="ARBA00022741"/>
    </source>
</evidence>
<dbReference type="Pfam" id="PF18766">
    <property type="entry name" value="SWI2_SNF2"/>
    <property type="match status" value="1"/>
</dbReference>
<keyword evidence="12" id="KW-0347">Helicase</keyword>
<dbReference type="EMBL" id="CP148067">
    <property type="protein sequence ID" value="WXL29321.1"/>
    <property type="molecule type" value="Genomic_DNA"/>
</dbReference>
<keyword evidence="10" id="KW-0238">DNA-binding</keyword>
<dbReference type="Proteomes" id="UP001477443">
    <property type="component" value="Chromosome"/>
</dbReference>
<dbReference type="InterPro" id="IPR051268">
    <property type="entry name" value="Type-I_R_enzyme_R_subunit"/>
</dbReference>
<dbReference type="GO" id="GO:0004386">
    <property type="term" value="F:helicase activity"/>
    <property type="evidence" value="ECO:0007669"/>
    <property type="project" value="UniProtKB-KW"/>
</dbReference>
<dbReference type="Pfam" id="PF22679">
    <property type="entry name" value="T1R_D3-like"/>
    <property type="match status" value="1"/>
</dbReference>
<proteinExistence type="inferred from homology"/>
<accession>A0ABZ2RT87</accession>
<dbReference type="PROSITE" id="PS51192">
    <property type="entry name" value="HELICASE_ATP_BIND_1"/>
    <property type="match status" value="1"/>
</dbReference>